<feature type="domain" description="CAF17 C-terminal" evidence="5">
    <location>
        <begin position="258"/>
        <end position="347"/>
    </location>
</feature>
<keyword evidence="3" id="KW-0496">Mitochondrion</keyword>
<reference evidence="6 7" key="1">
    <citation type="journal article" date="2018" name="MBio">
        <title>Comparative Genomics Reveals the Core Gene Toolbox for the Fungus-Insect Symbiosis.</title>
        <authorList>
            <person name="Wang Y."/>
            <person name="Stata M."/>
            <person name="Wang W."/>
            <person name="Stajich J.E."/>
            <person name="White M.M."/>
            <person name="Moncalvo J.M."/>
        </authorList>
    </citation>
    <scope>NUCLEOTIDE SEQUENCE [LARGE SCALE GENOMIC DNA]</scope>
    <source>
        <strain evidence="6 7">SWE-8-4</strain>
    </source>
</reference>
<gene>
    <name evidence="6" type="ORF">BB561_004832</name>
</gene>
<dbReference type="AlphaFoldDB" id="A0A2T9YDY2"/>
<dbReference type="EMBL" id="MBFR01000251">
    <property type="protein sequence ID" value="PVU90543.1"/>
    <property type="molecule type" value="Genomic_DNA"/>
</dbReference>
<dbReference type="PANTHER" id="PTHR22602:SF0">
    <property type="entry name" value="TRANSFERASE CAF17, MITOCHONDRIAL-RELATED"/>
    <property type="match status" value="1"/>
</dbReference>
<name>A0A2T9YDY2_9FUNG</name>
<evidence type="ECO:0000313" key="7">
    <source>
        <dbReference type="Proteomes" id="UP000245383"/>
    </source>
</evidence>
<keyword evidence="2" id="KW-0809">Transit peptide</keyword>
<dbReference type="Pfam" id="PF25455">
    <property type="entry name" value="Beta-barrel_CAF17_C"/>
    <property type="match status" value="1"/>
</dbReference>
<keyword evidence="7" id="KW-1185">Reference proteome</keyword>
<evidence type="ECO:0000256" key="1">
    <source>
        <dbReference type="ARBA" id="ARBA00004173"/>
    </source>
</evidence>
<dbReference type="InterPro" id="IPR027266">
    <property type="entry name" value="TrmE/GcvT-like"/>
</dbReference>
<comment type="subcellular location">
    <subcellularLocation>
        <location evidence="1">Mitochondrion</location>
    </subcellularLocation>
</comment>
<evidence type="ECO:0000256" key="2">
    <source>
        <dbReference type="ARBA" id="ARBA00022946"/>
    </source>
</evidence>
<dbReference type="SUPFAM" id="SSF103025">
    <property type="entry name" value="Folate-binding domain"/>
    <property type="match status" value="1"/>
</dbReference>
<dbReference type="InterPro" id="IPR017703">
    <property type="entry name" value="YgfZ/GCV_T_CS"/>
</dbReference>
<evidence type="ECO:0000259" key="5">
    <source>
        <dbReference type="Pfam" id="PF25455"/>
    </source>
</evidence>
<organism evidence="6 7">
    <name type="scientific">Smittium simulii</name>
    <dbReference type="NCBI Taxonomy" id="133385"/>
    <lineage>
        <taxon>Eukaryota</taxon>
        <taxon>Fungi</taxon>
        <taxon>Fungi incertae sedis</taxon>
        <taxon>Zoopagomycota</taxon>
        <taxon>Kickxellomycotina</taxon>
        <taxon>Harpellomycetes</taxon>
        <taxon>Harpellales</taxon>
        <taxon>Legeriomycetaceae</taxon>
        <taxon>Smittium</taxon>
    </lineage>
</organism>
<sequence>MLGDKQKLVLRELSQRLLSSNNLLNGSYTRLATRGLVQVSGPDSENFLQGLTTNQMTKIKPGLSGLYQTFLYPNGRVMLDSYIYPKNETSESGKSGFIIEVDGRLVNTLLLLLRVHKLRAKIEIQDVTEEYSTFVVWGNPLNISQDGRVLYDIIKSNKTTSSSCIWAIDSRTPSLGLRLILDKSKEVALPESYQKVGQNDYDLYRMLMGIPEGSNDFTQRVSLPLELNLDIMKGVDFMKGCYVGQELTIRTHHRGMIRKRLMPVIFSKDSNLNMLEFKVDNKIELNLPAEPCAVDYLSNVSDNYKAPVSESEGTKVRRTRQPGRVSSSLYNVGLAVMRLDVAANYQNALLNKDDDSAKSLSPLYVKNNSQENIYLAPLFPYWWL</sequence>
<comment type="similarity">
    <text evidence="4">Belongs to the GcvT family. CAF17/IBA57 subfamily.</text>
</comment>
<comment type="caution">
    <text evidence="6">The sequence shown here is derived from an EMBL/GenBank/DDBJ whole genome shotgun (WGS) entry which is preliminary data.</text>
</comment>
<dbReference type="NCBIfam" id="TIGR03317">
    <property type="entry name" value="ygfZ_signature"/>
    <property type="match status" value="1"/>
</dbReference>
<dbReference type="GO" id="GO:0016226">
    <property type="term" value="P:iron-sulfur cluster assembly"/>
    <property type="evidence" value="ECO:0007669"/>
    <property type="project" value="TreeGrafter"/>
</dbReference>
<evidence type="ECO:0000256" key="3">
    <source>
        <dbReference type="ARBA" id="ARBA00023128"/>
    </source>
</evidence>
<protein>
    <recommendedName>
        <fullName evidence="5">CAF17 C-terminal domain-containing protein</fullName>
    </recommendedName>
</protein>
<dbReference type="InterPro" id="IPR057460">
    <property type="entry name" value="CAF17_C"/>
</dbReference>
<dbReference type="PANTHER" id="PTHR22602">
    <property type="entry name" value="TRANSFERASE CAF17, MITOCHONDRIAL-RELATED"/>
    <property type="match status" value="1"/>
</dbReference>
<dbReference type="GO" id="GO:0005759">
    <property type="term" value="C:mitochondrial matrix"/>
    <property type="evidence" value="ECO:0007669"/>
    <property type="project" value="TreeGrafter"/>
</dbReference>
<dbReference type="Gene3D" id="3.30.1360.120">
    <property type="entry name" value="Probable tRNA modification gtpase trme, domain 1"/>
    <property type="match status" value="1"/>
</dbReference>
<accession>A0A2T9YDY2</accession>
<dbReference type="Proteomes" id="UP000245383">
    <property type="component" value="Unassembled WGS sequence"/>
</dbReference>
<dbReference type="OrthoDB" id="191995at2759"/>
<evidence type="ECO:0000256" key="4">
    <source>
        <dbReference type="ARBA" id="ARBA00093447"/>
    </source>
</evidence>
<evidence type="ECO:0000313" key="6">
    <source>
        <dbReference type="EMBL" id="PVU90543.1"/>
    </source>
</evidence>
<dbReference type="STRING" id="133385.A0A2T9YDY2"/>
<dbReference type="InterPro" id="IPR045179">
    <property type="entry name" value="YgfZ/GcvT"/>
</dbReference>
<proteinExistence type="inferred from homology"/>